<dbReference type="EMBL" id="KN827783">
    <property type="protein sequence ID" value="KIK75902.1"/>
    <property type="molecule type" value="Genomic_DNA"/>
</dbReference>
<proteinExistence type="predicted"/>
<evidence type="ECO:0000313" key="2">
    <source>
        <dbReference type="Proteomes" id="UP000054538"/>
    </source>
</evidence>
<dbReference type="AlphaFoldDB" id="A0A0D0BXH2"/>
<accession>A0A0D0BXH2</accession>
<gene>
    <name evidence="1" type="ORF">PAXRUDRAFT_783909</name>
</gene>
<dbReference type="Proteomes" id="UP000054538">
    <property type="component" value="Unassembled WGS sequence"/>
</dbReference>
<dbReference type="HOGENOM" id="CLU_2873906_0_0_1"/>
<dbReference type="InParanoid" id="A0A0D0BXH2"/>
<reference evidence="1 2" key="1">
    <citation type="submission" date="2014-04" db="EMBL/GenBank/DDBJ databases">
        <authorList>
            <consortium name="DOE Joint Genome Institute"/>
            <person name="Kuo A."/>
            <person name="Kohler A."/>
            <person name="Jargeat P."/>
            <person name="Nagy L.G."/>
            <person name="Floudas D."/>
            <person name="Copeland A."/>
            <person name="Barry K.W."/>
            <person name="Cichocki N."/>
            <person name="Veneault-Fourrey C."/>
            <person name="LaButti K."/>
            <person name="Lindquist E.A."/>
            <person name="Lipzen A."/>
            <person name="Lundell T."/>
            <person name="Morin E."/>
            <person name="Murat C."/>
            <person name="Sun H."/>
            <person name="Tunlid A."/>
            <person name="Henrissat B."/>
            <person name="Grigoriev I.V."/>
            <person name="Hibbett D.S."/>
            <person name="Martin F."/>
            <person name="Nordberg H.P."/>
            <person name="Cantor M.N."/>
            <person name="Hua S.X."/>
        </authorList>
    </citation>
    <scope>NUCLEOTIDE SEQUENCE [LARGE SCALE GENOMIC DNA]</scope>
    <source>
        <strain evidence="1 2">Ve08.2h10</strain>
    </source>
</reference>
<feature type="non-terminal residue" evidence="1">
    <location>
        <position position="64"/>
    </location>
</feature>
<reference evidence="2" key="2">
    <citation type="submission" date="2015-01" db="EMBL/GenBank/DDBJ databases">
        <title>Evolutionary Origins and Diversification of the Mycorrhizal Mutualists.</title>
        <authorList>
            <consortium name="DOE Joint Genome Institute"/>
            <consortium name="Mycorrhizal Genomics Consortium"/>
            <person name="Kohler A."/>
            <person name="Kuo A."/>
            <person name="Nagy L.G."/>
            <person name="Floudas D."/>
            <person name="Copeland A."/>
            <person name="Barry K.W."/>
            <person name="Cichocki N."/>
            <person name="Veneault-Fourrey C."/>
            <person name="LaButti K."/>
            <person name="Lindquist E.A."/>
            <person name="Lipzen A."/>
            <person name="Lundell T."/>
            <person name="Morin E."/>
            <person name="Murat C."/>
            <person name="Riley R."/>
            <person name="Ohm R."/>
            <person name="Sun H."/>
            <person name="Tunlid A."/>
            <person name="Henrissat B."/>
            <person name="Grigoriev I.V."/>
            <person name="Hibbett D.S."/>
            <person name="Martin F."/>
        </authorList>
    </citation>
    <scope>NUCLEOTIDE SEQUENCE [LARGE SCALE GENOMIC DNA]</scope>
    <source>
        <strain evidence="2">Ve08.2h10</strain>
    </source>
</reference>
<keyword evidence="2" id="KW-1185">Reference proteome</keyword>
<name>A0A0D0BXH2_9AGAM</name>
<evidence type="ECO:0000313" key="1">
    <source>
        <dbReference type="EMBL" id="KIK75902.1"/>
    </source>
</evidence>
<protein>
    <submittedName>
        <fullName evidence="1">Uncharacterized protein</fullName>
    </submittedName>
</protein>
<sequence>MAFVSGQLLNIFFGTFPSTLSRLRVVGPVMHSSFTFVDMHRYSHLSSRPNQLYMRPSCTTHYPV</sequence>
<organism evidence="1 2">
    <name type="scientific">Paxillus rubicundulus Ve08.2h10</name>
    <dbReference type="NCBI Taxonomy" id="930991"/>
    <lineage>
        <taxon>Eukaryota</taxon>
        <taxon>Fungi</taxon>
        <taxon>Dikarya</taxon>
        <taxon>Basidiomycota</taxon>
        <taxon>Agaricomycotina</taxon>
        <taxon>Agaricomycetes</taxon>
        <taxon>Agaricomycetidae</taxon>
        <taxon>Boletales</taxon>
        <taxon>Paxilineae</taxon>
        <taxon>Paxillaceae</taxon>
        <taxon>Paxillus</taxon>
    </lineage>
</organism>